<comment type="subcellular location">
    <subcellularLocation>
        <location evidence="1">Cell outer membrane</location>
    </subcellularLocation>
</comment>
<dbReference type="PANTHER" id="PTHR30026">
    <property type="entry name" value="OUTER MEMBRANE PROTEIN TOLC"/>
    <property type="match status" value="1"/>
</dbReference>
<evidence type="ECO:0000256" key="9">
    <source>
        <dbReference type="SAM" id="SignalP"/>
    </source>
</evidence>
<dbReference type="GO" id="GO:0009279">
    <property type="term" value="C:cell outer membrane"/>
    <property type="evidence" value="ECO:0007669"/>
    <property type="project" value="UniProtKB-SubCell"/>
</dbReference>
<evidence type="ECO:0000256" key="1">
    <source>
        <dbReference type="ARBA" id="ARBA00004442"/>
    </source>
</evidence>
<feature type="compositionally biased region" description="Pro residues" evidence="8">
    <location>
        <begin position="23"/>
        <end position="38"/>
    </location>
</feature>
<feature type="region of interest" description="Disordered" evidence="8">
    <location>
        <begin position="110"/>
        <end position="135"/>
    </location>
</feature>
<comment type="caution">
    <text evidence="10">The sequence shown here is derived from an EMBL/GenBank/DDBJ whole genome shotgun (WGS) entry which is preliminary data.</text>
</comment>
<evidence type="ECO:0000256" key="6">
    <source>
        <dbReference type="ARBA" id="ARBA00023136"/>
    </source>
</evidence>
<evidence type="ECO:0000256" key="2">
    <source>
        <dbReference type="ARBA" id="ARBA00007613"/>
    </source>
</evidence>
<reference evidence="10" key="1">
    <citation type="submission" date="2020-08" db="EMBL/GenBank/DDBJ databases">
        <authorList>
            <person name="Hu Y."/>
            <person name="Nguyen S.V."/>
            <person name="Li F."/>
            <person name="Fanning S."/>
        </authorList>
    </citation>
    <scope>NUCLEOTIDE SEQUENCE</scope>
    <source>
        <strain evidence="10">SYSU D8009</strain>
    </source>
</reference>
<dbReference type="GO" id="GO:1990281">
    <property type="term" value="C:efflux pump complex"/>
    <property type="evidence" value="ECO:0007669"/>
    <property type="project" value="TreeGrafter"/>
</dbReference>
<keyword evidence="3" id="KW-0813">Transport</keyword>
<keyword evidence="5" id="KW-0812">Transmembrane</keyword>
<keyword evidence="9" id="KW-0732">Signal</keyword>
<evidence type="ECO:0000256" key="8">
    <source>
        <dbReference type="SAM" id="MobiDB-lite"/>
    </source>
</evidence>
<evidence type="ECO:0000256" key="5">
    <source>
        <dbReference type="ARBA" id="ARBA00022692"/>
    </source>
</evidence>
<evidence type="ECO:0000313" key="11">
    <source>
        <dbReference type="Proteomes" id="UP000600101"/>
    </source>
</evidence>
<dbReference type="GO" id="GO:0015562">
    <property type="term" value="F:efflux transmembrane transporter activity"/>
    <property type="evidence" value="ECO:0007669"/>
    <property type="project" value="InterPro"/>
</dbReference>
<dbReference type="EMBL" id="JACOMF010000002">
    <property type="protein sequence ID" value="MBC4014170.1"/>
    <property type="molecule type" value="Genomic_DNA"/>
</dbReference>
<name>A0A9X0UF89_9PROT</name>
<dbReference type="Pfam" id="PF02321">
    <property type="entry name" value="OEP"/>
    <property type="match status" value="1"/>
</dbReference>
<keyword evidence="4" id="KW-1134">Transmembrane beta strand</keyword>
<feature type="region of interest" description="Disordered" evidence="8">
    <location>
        <begin position="22"/>
        <end position="78"/>
    </location>
</feature>
<keyword evidence="11" id="KW-1185">Reference proteome</keyword>
<feature type="chain" id="PRO_5040904817" evidence="9">
    <location>
        <begin position="18"/>
        <end position="456"/>
    </location>
</feature>
<dbReference type="Gene3D" id="1.20.1600.10">
    <property type="entry name" value="Outer membrane efflux proteins (OEP)"/>
    <property type="match status" value="1"/>
</dbReference>
<accession>A0A9X0UF89</accession>
<organism evidence="10 11">
    <name type="scientific">Siccirubricoccus deserti</name>
    <dbReference type="NCBI Taxonomy" id="2013562"/>
    <lineage>
        <taxon>Bacteria</taxon>
        <taxon>Pseudomonadati</taxon>
        <taxon>Pseudomonadota</taxon>
        <taxon>Alphaproteobacteria</taxon>
        <taxon>Acetobacterales</taxon>
        <taxon>Roseomonadaceae</taxon>
        <taxon>Siccirubricoccus</taxon>
    </lineage>
</organism>
<dbReference type="SUPFAM" id="SSF56954">
    <property type="entry name" value="Outer membrane efflux proteins (OEP)"/>
    <property type="match status" value="1"/>
</dbReference>
<dbReference type="InterPro" id="IPR051906">
    <property type="entry name" value="TolC-like"/>
</dbReference>
<protein>
    <submittedName>
        <fullName evidence="10">TolC family protein</fullName>
    </submittedName>
</protein>
<evidence type="ECO:0000256" key="7">
    <source>
        <dbReference type="ARBA" id="ARBA00023237"/>
    </source>
</evidence>
<sequence length="456" mass="47823">MRWLPLATLLLAGPAFAQQTPLSPRPLGVPPEVNPAPLAPIARPPAGSVPPPSARPPVARRDPATPRHPRGRTAAVADASGLASDLDAAMEIDAGARAIAARRNAVRARDAQVRSPIAGSPALGGSFRSDTRGPDRAREWDLEIAAPVWLPGQRGALAGTVEAGVAEQGYRLELRRLEVAALLRDAYWAVGAAESELRVARDRLATARDVARDFSRRAELGDISPTEALLGRNETLAAELELARAEAAADSARAAYATLTGGSTNALAAIRPEPLAPNGNGHPALRAAAAALASAEAQARLVAATPIDNPEVGLFTRRQGGPLTEDGYSVGLRLRLPLPTEARNAPRRADAEADRTRANAELLQTRRVVEGEVRLARVALSAAEASSRLAADRRAVADQQVAAARQAFRSGEIGAFDLFRVRQLQIEAAAADAQAQVGVGRARSRLNQAMGVVPRG</sequence>
<dbReference type="PANTHER" id="PTHR30026:SF20">
    <property type="entry name" value="OUTER MEMBRANE PROTEIN TOLC"/>
    <property type="match status" value="1"/>
</dbReference>
<evidence type="ECO:0000256" key="3">
    <source>
        <dbReference type="ARBA" id="ARBA00022448"/>
    </source>
</evidence>
<dbReference type="Proteomes" id="UP000600101">
    <property type="component" value="Unassembled WGS sequence"/>
</dbReference>
<proteinExistence type="inferred from homology"/>
<dbReference type="InterPro" id="IPR003423">
    <property type="entry name" value="OMP_efflux"/>
</dbReference>
<evidence type="ECO:0000256" key="4">
    <source>
        <dbReference type="ARBA" id="ARBA00022452"/>
    </source>
</evidence>
<comment type="similarity">
    <text evidence="2">Belongs to the outer membrane factor (OMF) (TC 1.B.17) family.</text>
</comment>
<dbReference type="GO" id="GO:0015288">
    <property type="term" value="F:porin activity"/>
    <property type="evidence" value="ECO:0007669"/>
    <property type="project" value="TreeGrafter"/>
</dbReference>
<keyword evidence="7" id="KW-0998">Cell outer membrane</keyword>
<evidence type="ECO:0000313" key="10">
    <source>
        <dbReference type="EMBL" id="MBC4014170.1"/>
    </source>
</evidence>
<feature type="signal peptide" evidence="9">
    <location>
        <begin position="1"/>
        <end position="17"/>
    </location>
</feature>
<dbReference type="AlphaFoldDB" id="A0A9X0UF89"/>
<keyword evidence="6" id="KW-0472">Membrane</keyword>
<gene>
    <name evidence="10" type="ORF">H7965_02440</name>
</gene>
<dbReference type="RefSeq" id="WP_186768942.1">
    <property type="nucleotide sequence ID" value="NZ_JACOMF010000002.1"/>
</dbReference>